<dbReference type="OrthoDB" id="7923027at2"/>
<dbReference type="AlphaFoldDB" id="J0QI93"/>
<dbReference type="PATRIC" id="fig|1094556.3.peg.1328"/>
<accession>J0QI93</accession>
<gene>
    <name evidence="1" type="ORF">MCY_01328</name>
</gene>
<dbReference type="Proteomes" id="UP000001077">
    <property type="component" value="Unassembled WGS sequence"/>
</dbReference>
<organism evidence="1 2">
    <name type="scientific">Bartonella rattimassiliensis 15908</name>
    <dbReference type="NCBI Taxonomy" id="1094556"/>
    <lineage>
        <taxon>Bacteria</taxon>
        <taxon>Pseudomonadati</taxon>
        <taxon>Pseudomonadota</taxon>
        <taxon>Alphaproteobacteria</taxon>
        <taxon>Hyphomicrobiales</taxon>
        <taxon>Bartonellaceae</taxon>
        <taxon>Bartonella</taxon>
    </lineage>
</organism>
<keyword evidence="2" id="KW-1185">Reference proteome</keyword>
<reference evidence="1 2" key="1">
    <citation type="submission" date="2012-03" db="EMBL/GenBank/DDBJ databases">
        <title>The Genome Sequence of Bartonella rattimassiliensis 15908.</title>
        <authorList>
            <consortium name="The Broad Institute Genome Sequencing Platform"/>
            <consortium name="The Broad Institute Genome Sequencing Center for Infectious Disease"/>
            <person name="Feldgarden M."/>
            <person name="Kirby J."/>
            <person name="Kosoy M."/>
            <person name="Birtles R."/>
            <person name="Probert W.S."/>
            <person name="Chiaraviglio L."/>
            <person name="Young S.K."/>
            <person name="Zeng Q."/>
            <person name="Gargeya S."/>
            <person name="Fitzgerald M."/>
            <person name="Haas B."/>
            <person name="Abouelleil A."/>
            <person name="Alvarado L."/>
            <person name="Arachchi H.M."/>
            <person name="Berlin A."/>
            <person name="Chapman S.B."/>
            <person name="Gearin G."/>
            <person name="Goldberg J."/>
            <person name="Griggs A."/>
            <person name="Gujja S."/>
            <person name="Hansen M."/>
            <person name="Heiman D."/>
            <person name="Howarth C."/>
            <person name="Larimer J."/>
            <person name="Lui A."/>
            <person name="MacDonald P.J.P."/>
            <person name="McCowen C."/>
            <person name="Montmayeur A."/>
            <person name="Murphy C."/>
            <person name="Neiman D."/>
            <person name="Pearson M."/>
            <person name="Priest M."/>
            <person name="Roberts A."/>
            <person name="Saif S."/>
            <person name="Shea T."/>
            <person name="Sisk P."/>
            <person name="Stolte C."/>
            <person name="Sykes S."/>
            <person name="Wortman J."/>
            <person name="Nusbaum C."/>
            <person name="Birren B."/>
        </authorList>
    </citation>
    <scope>NUCLEOTIDE SEQUENCE [LARGE SCALE GENOMIC DNA]</scope>
    <source>
        <strain evidence="1 2">15908</strain>
    </source>
</reference>
<comment type="caution">
    <text evidence="1">The sequence shown here is derived from an EMBL/GenBank/DDBJ whole genome shotgun (WGS) entry which is preliminary data.</text>
</comment>
<dbReference type="eggNOG" id="ENOG50313UV">
    <property type="taxonomic scope" value="Bacteria"/>
</dbReference>
<dbReference type="RefSeq" id="WP_007347464.1">
    <property type="nucleotide sequence ID" value="NZ_CALY02000061.1"/>
</dbReference>
<dbReference type="HOGENOM" id="CLU_1567617_0_0_5"/>
<proteinExistence type="predicted"/>
<dbReference type="EMBL" id="AILY01000028">
    <property type="protein sequence ID" value="EJF85256.1"/>
    <property type="molecule type" value="Genomic_DNA"/>
</dbReference>
<evidence type="ECO:0008006" key="3">
    <source>
        <dbReference type="Google" id="ProtNLM"/>
    </source>
</evidence>
<sequence length="183" mass="21754">MTQYDFTLLYERNPFILKRPEDIGKSFKLPPSNFTFSDFPQITFSGASECRRMVLGLSFRGMKAFLVMLWQVGKMLDEGDDVDLWFDQITLDDDILEEFLTCDFSIKEPEYLNFKSFKEGIKELERNKIVAKGTKEDCYFINPDIFGLPEYDEDFEIDEEDEEEEVEEEEIKTRFMVDYPKKR</sequence>
<evidence type="ECO:0000313" key="1">
    <source>
        <dbReference type="EMBL" id="EJF85256.1"/>
    </source>
</evidence>
<evidence type="ECO:0000313" key="2">
    <source>
        <dbReference type="Proteomes" id="UP000001077"/>
    </source>
</evidence>
<protein>
    <recommendedName>
        <fullName evidence="3">Plasmid replication protein RepL domain-containing protein</fullName>
    </recommendedName>
</protein>
<name>J0QI93_9HYPH</name>